<dbReference type="RefSeq" id="WP_014601157.1">
    <property type="nucleotide sequence ID" value="NC_017544.1"/>
</dbReference>
<comment type="subcellular location">
    <subcellularLocation>
        <location evidence="1">Secreted</location>
        <location evidence="1">Cell wall</location>
        <topology evidence="1">Peptidoglycan-anchor</topology>
    </subcellularLocation>
</comment>
<dbReference type="InterPro" id="IPR011252">
    <property type="entry name" value="Fibrogen-bd_dom1"/>
</dbReference>
<dbReference type="Proteomes" id="UP000001288">
    <property type="component" value="Chromosome"/>
</dbReference>
<dbReference type="KEGG" id="lmt:LMRG_02692"/>
<evidence type="ECO:0000259" key="8">
    <source>
        <dbReference type="Pfam" id="PF05737"/>
    </source>
</evidence>
<dbReference type="Gene3D" id="2.60.40.1280">
    <property type="match status" value="1"/>
</dbReference>
<protein>
    <submittedName>
        <fullName evidence="11">Peptidoglycan bound protein</fullName>
    </submittedName>
</protein>
<dbReference type="InterPro" id="IPR008966">
    <property type="entry name" value="Adhesion_dom_sf"/>
</dbReference>
<dbReference type="SUPFAM" id="SSF49478">
    <property type="entry name" value="Cna protein B-type domain"/>
    <property type="match status" value="6"/>
</dbReference>
<dbReference type="PANTHER" id="PTHR36108">
    <property type="entry name" value="COLOSSIN-B-RELATED"/>
    <property type="match status" value="1"/>
</dbReference>
<keyword evidence="5 7" id="KW-0732">Signal</keyword>
<dbReference type="Pfam" id="PF17961">
    <property type="entry name" value="Big_8"/>
    <property type="match status" value="1"/>
</dbReference>
<evidence type="ECO:0000259" key="10">
    <source>
        <dbReference type="Pfam" id="PF17961"/>
    </source>
</evidence>
<evidence type="ECO:0000256" key="3">
    <source>
        <dbReference type="ARBA" id="ARBA00022512"/>
    </source>
</evidence>
<dbReference type="InterPro" id="IPR041171">
    <property type="entry name" value="SDR_Ig"/>
</dbReference>
<dbReference type="SUPFAM" id="SSF49401">
    <property type="entry name" value="Bacterial adhesins"/>
    <property type="match status" value="6"/>
</dbReference>
<feature type="domain" description="SpaA-like prealbumin fold" evidence="9">
    <location>
        <begin position="1373"/>
        <end position="1451"/>
    </location>
</feature>
<dbReference type="NCBIfam" id="TIGR01167">
    <property type="entry name" value="LPXTG_anchor"/>
    <property type="match status" value="1"/>
</dbReference>
<feature type="domain" description="SpaA-like prealbumin fold" evidence="9">
    <location>
        <begin position="887"/>
        <end position="975"/>
    </location>
</feature>
<name>A0A0H3GF62_LISM4</name>
<keyword evidence="4" id="KW-0964">Secreted</keyword>
<evidence type="ECO:0000313" key="11">
    <source>
        <dbReference type="EMBL" id="AEO07552.1"/>
    </source>
</evidence>
<evidence type="ECO:0000256" key="7">
    <source>
        <dbReference type="SAM" id="SignalP"/>
    </source>
</evidence>
<organism evidence="11 12">
    <name type="scientific">Listeria monocytogenes serotype 1/2a (strain 10403S)</name>
    <dbReference type="NCBI Taxonomy" id="393133"/>
    <lineage>
        <taxon>Bacteria</taxon>
        <taxon>Bacillati</taxon>
        <taxon>Bacillota</taxon>
        <taxon>Bacilli</taxon>
        <taxon>Bacillales</taxon>
        <taxon>Listeriaceae</taxon>
        <taxon>Listeria</taxon>
    </lineage>
</organism>
<feature type="domain" description="SDR-like Ig" evidence="10">
    <location>
        <begin position="60"/>
        <end position="152"/>
    </location>
</feature>
<dbReference type="GO" id="GO:0007155">
    <property type="term" value="P:cell adhesion"/>
    <property type="evidence" value="ECO:0007669"/>
    <property type="project" value="InterPro"/>
</dbReference>
<gene>
    <name evidence="11" type="ordered locus">LMRG_02692</name>
</gene>
<comment type="similarity">
    <text evidence="2">Belongs to the serine-aspartate repeat-containing protein (SDr) family.</text>
</comment>
<feature type="domain" description="Collagen binding" evidence="8">
    <location>
        <begin position="464"/>
        <end position="578"/>
    </location>
</feature>
<evidence type="ECO:0000313" key="12">
    <source>
        <dbReference type="Proteomes" id="UP000001288"/>
    </source>
</evidence>
<evidence type="ECO:0000256" key="1">
    <source>
        <dbReference type="ARBA" id="ARBA00004168"/>
    </source>
</evidence>
<dbReference type="InterPro" id="IPR008456">
    <property type="entry name" value="Collagen-bd_dom"/>
</dbReference>
<keyword evidence="6" id="KW-0572">Peptidoglycan-anchor</keyword>
<dbReference type="Gene3D" id="2.60.40.740">
    <property type="match status" value="4"/>
</dbReference>
<evidence type="ECO:0000256" key="6">
    <source>
        <dbReference type="ARBA" id="ARBA00023088"/>
    </source>
</evidence>
<feature type="domain" description="Collagen binding" evidence="8">
    <location>
        <begin position="183"/>
        <end position="313"/>
    </location>
</feature>
<feature type="domain" description="SpaA-like prealbumin fold" evidence="9">
    <location>
        <begin position="1273"/>
        <end position="1357"/>
    </location>
</feature>
<sequence>MITVKKYPMLLMSFLIVGMIIFCVPHHAQATELDNIIDGVQILDRDGKPIDSESDSDRVVDSQEDIVVVYNWSIKDNQPVHAGDTVHIQIPKEFKIYTTVQGELVISDGGASCGEFEITTDGMMTITFNDYVENHSISHGIVEVYTNFDLEELDGETPTTIVFPISENDSEEFTIKIKPDTTNAFEKKGSTVQNAQVIDWEIKINQELATHENASVEDFPGNGQKILFDSFEVHEMNMHIDGTYEIGAKVDPSEYTVTKINNTSGQTGFRLTFENPIDSAYQITYQTEITDFNKATFSNTATFNSDETEEVMDSDVVIPRDPIIQKYPLLFDTTSNKISWKVEYNQGHYALDNSVMVDTYIDEQSFGGITRIVNGDTGIPLLPTEYTVTDMGSAGFKIELPDDGYYTIYFETIVPEGTTGMISNTASIISPTIPDNEAEGDYFIPDPSPTEGLIDKKIENFNAKTGELTWEIIINKDGGTLHNPVITDEFPDGGLIFHPATLKIMDSEQVKLDSADYEVVPLNGDSSWEKGFQINFNRDITGQHVITYKTQVNPSTHTSGDNEYTNNATIKTDTAEASDSDTKWIDKVIDADGYKNGVFNYKTGEIEWKLIFNDSSKLISKPTIEDSLNSGQTFIQDSIEIHKIDLSATPQVGELIPPENYDVTFTKKENGNEQMLITFKKPLIHPVEVTYKTKPVGITKPLYKNKAVISDGEEVLADYEAEVIDDNANKYVNKSGEQVGDNIDWEIYANQSGSTVSNATVTDTLGTGQKLDTSSIKVYKAQTSVTGKMLQESNMPISPGEYDLKTGVDEESNLEYFQVKFKNEINQSYVIKYQTAITLTSDTETTAQIGNSVTFTGDNITKGETEKTKNIEVKITTGDGTGTGETGKIILNKVDKADPSIPLEGATFDLYANDEKVDTQTTDKNGVIEFDDLVYGDYTLKEVSAPEGYTLPTASTENIQVKLEQDEKVVQVMNEKMPIKETGEVHLVKTDKATGATLAGAEFSLYDKSGAELQNGLTTDENGELTIHNLDLGSYYLKETKAPEGYKLSEKTWEFSVESGQVDAIEIQAENEKDLGEAVLTKVDSETNAKLSGAKFNLLNDSGEVIQTNLVSDENGEIRVQNLEPGDYAFQETEAPTNYDLATNTWPFTIVAGQTSATMVTAENNKTGKPDVDTGEVILVKQDSATGETLEGAVFDLMTADGAIVASNLTTDANGEITVTNLAPGKYSFKETKAPEGYELASDVWEFTIAPNQPEKITITAENTKLAPIPDAGSVKIIKQDSENGVRLAGAEFSLIAENGETLQTNLKTDEAGELEVNNLAPGNYRIQETKAPDGYQLESTPWQFEIVANDTIQVTVIAENAKLEPDISETGAVRLIKTDSETGTRLSGAVFSLLDESGKVIQANLTTDENGEIFIDGLTPGNYSLKETKAPDGYELAEQPWNFQIVKGQVDAVIIKAENSPIIANGAISFEGDETDKPESIEIPVRKTDTLATEVTKLPQTGDKTSFPRVILGGSAVLMSLLYLRKKSS</sequence>
<keyword evidence="3" id="KW-0134">Cell wall</keyword>
<feature type="domain" description="Collagen binding" evidence="8">
    <location>
        <begin position="592"/>
        <end position="712"/>
    </location>
</feature>
<dbReference type="Pfam" id="PF17802">
    <property type="entry name" value="SpaA"/>
    <property type="match status" value="6"/>
</dbReference>
<feature type="signal peptide" evidence="7">
    <location>
        <begin position="1"/>
        <end position="30"/>
    </location>
</feature>
<feature type="chain" id="PRO_5002610048" evidence="7">
    <location>
        <begin position="31"/>
        <end position="1530"/>
    </location>
</feature>
<dbReference type="Pfam" id="PF05737">
    <property type="entry name" value="Collagen_bind"/>
    <property type="match status" value="4"/>
</dbReference>
<dbReference type="PANTHER" id="PTHR36108:SF13">
    <property type="entry name" value="COLOSSIN-B-RELATED"/>
    <property type="match status" value="1"/>
</dbReference>
<evidence type="ECO:0000256" key="2">
    <source>
        <dbReference type="ARBA" id="ARBA00007257"/>
    </source>
</evidence>
<feature type="domain" description="Collagen binding" evidence="8">
    <location>
        <begin position="732"/>
        <end position="864"/>
    </location>
</feature>
<dbReference type="EMBL" id="CP002002">
    <property type="protein sequence ID" value="AEO07552.1"/>
    <property type="molecule type" value="Genomic_DNA"/>
</dbReference>
<reference evidence="12" key="1">
    <citation type="submission" date="2010-04" db="EMBL/GenBank/DDBJ databases">
        <title>The genome sequence of Listeria monocytogenes strain 10403S.</title>
        <authorList>
            <consortium name="The Broad Institute Genome Sequencing Platform"/>
            <consortium name="The Broad Institute Genome Sequencing Center for Infectious Disease."/>
            <person name="Borowsky M."/>
            <person name="Borodovsky M."/>
            <person name="Young S.K."/>
            <person name="Zeng Q."/>
            <person name="Koehrsen M."/>
            <person name="Fitzgerald M."/>
            <person name="Wiedmann M."/>
            <person name="Swaminathan B."/>
            <person name="Lauer P."/>
            <person name="Portnoy D."/>
            <person name="Cossart P."/>
            <person name="Buchrieser C."/>
            <person name="Higgins D."/>
            <person name="Abouelleil A."/>
            <person name="Alvarado L."/>
            <person name="Arachchi H.M."/>
            <person name="Berlin A."/>
            <person name="Borenstein D."/>
            <person name="Brown A."/>
            <person name="Chapman S.B."/>
            <person name="Chen Z."/>
            <person name="Dunbar C.D."/>
            <person name="Engels R."/>
            <person name="Freedman E."/>
            <person name="Gearin G."/>
            <person name="Gellesch M."/>
            <person name="Goldberg J."/>
            <person name="Griggs A."/>
            <person name="Gujja S."/>
            <person name="Heilman E."/>
            <person name="Heiman D."/>
            <person name="Howarth C."/>
            <person name="Jen D."/>
            <person name="Larson L."/>
            <person name="Lui A."/>
            <person name="MacDonald J."/>
            <person name="Mehta T."/>
            <person name="Montmayeur A."/>
            <person name="Neiman D."/>
            <person name="Park D."/>
            <person name="Pearson M."/>
            <person name="Priest M."/>
            <person name="Richards J."/>
            <person name="Roberts A."/>
            <person name="Saif S."/>
            <person name="Shea T."/>
            <person name="Shenoy N."/>
            <person name="Sisk P."/>
            <person name="Stolte C."/>
            <person name="Sykes S."/>
            <person name="Walk T."/>
            <person name="White J."/>
            <person name="Yandava C."/>
            <person name="Haas B."/>
            <person name="Nusbaum C."/>
            <person name="Birren B."/>
        </authorList>
    </citation>
    <scope>NUCLEOTIDE SEQUENCE [LARGE SCALE GENOMIC DNA]</scope>
    <source>
        <strain evidence="12">10403S</strain>
    </source>
</reference>
<dbReference type="InterPro" id="IPR041033">
    <property type="entry name" value="SpaA_PFL_dom_1"/>
</dbReference>
<feature type="domain" description="SpaA-like prealbumin fold" evidence="9">
    <location>
        <begin position="983"/>
        <end position="1072"/>
    </location>
</feature>
<dbReference type="HOGENOM" id="CLU_000297_3_0_9"/>
<feature type="domain" description="SpaA-like prealbumin fold" evidence="9">
    <location>
        <begin position="1078"/>
        <end position="1164"/>
    </location>
</feature>
<feature type="domain" description="SpaA-like prealbumin fold" evidence="9">
    <location>
        <begin position="1175"/>
        <end position="1263"/>
    </location>
</feature>
<proteinExistence type="inferred from homology"/>
<dbReference type="Gene3D" id="2.60.40.10">
    <property type="entry name" value="Immunoglobulins"/>
    <property type="match status" value="6"/>
</dbReference>
<dbReference type="GO" id="GO:0005518">
    <property type="term" value="F:collagen binding"/>
    <property type="evidence" value="ECO:0007669"/>
    <property type="project" value="InterPro"/>
</dbReference>
<evidence type="ECO:0000256" key="4">
    <source>
        <dbReference type="ARBA" id="ARBA00022525"/>
    </source>
</evidence>
<dbReference type="InterPro" id="IPR013783">
    <property type="entry name" value="Ig-like_fold"/>
</dbReference>
<accession>A0A0H3GF62</accession>
<evidence type="ECO:0000259" key="9">
    <source>
        <dbReference type="Pfam" id="PF17802"/>
    </source>
</evidence>
<evidence type="ECO:0000256" key="5">
    <source>
        <dbReference type="ARBA" id="ARBA00022729"/>
    </source>
</evidence>